<proteinExistence type="predicted"/>
<evidence type="ECO:0000313" key="3">
    <source>
        <dbReference type="Proteomes" id="UP000242715"/>
    </source>
</evidence>
<protein>
    <submittedName>
        <fullName evidence="2">Uncharacterized protein</fullName>
    </submittedName>
</protein>
<gene>
    <name evidence="2" type="ORF">TSUD_272820</name>
</gene>
<keyword evidence="3" id="KW-1185">Reference proteome</keyword>
<evidence type="ECO:0000256" key="1">
    <source>
        <dbReference type="SAM" id="Phobius"/>
    </source>
</evidence>
<organism evidence="2 3">
    <name type="scientific">Trifolium subterraneum</name>
    <name type="common">Subterranean clover</name>
    <dbReference type="NCBI Taxonomy" id="3900"/>
    <lineage>
        <taxon>Eukaryota</taxon>
        <taxon>Viridiplantae</taxon>
        <taxon>Streptophyta</taxon>
        <taxon>Embryophyta</taxon>
        <taxon>Tracheophyta</taxon>
        <taxon>Spermatophyta</taxon>
        <taxon>Magnoliopsida</taxon>
        <taxon>eudicotyledons</taxon>
        <taxon>Gunneridae</taxon>
        <taxon>Pentapetalae</taxon>
        <taxon>rosids</taxon>
        <taxon>fabids</taxon>
        <taxon>Fabales</taxon>
        <taxon>Fabaceae</taxon>
        <taxon>Papilionoideae</taxon>
        <taxon>50 kb inversion clade</taxon>
        <taxon>NPAAA clade</taxon>
        <taxon>Hologalegina</taxon>
        <taxon>IRL clade</taxon>
        <taxon>Trifolieae</taxon>
        <taxon>Trifolium</taxon>
    </lineage>
</organism>
<dbReference type="EMBL" id="DF974194">
    <property type="protein sequence ID" value="GAU46254.1"/>
    <property type="molecule type" value="Genomic_DNA"/>
</dbReference>
<sequence length="56" mass="6205">MGCFCRFCFVLSVIVILVVWRLVLGFEAPEEVMVFCVLCGSILGGNAIGFDAEMLW</sequence>
<feature type="transmembrane region" description="Helical" evidence="1">
    <location>
        <begin position="32"/>
        <end position="50"/>
    </location>
</feature>
<evidence type="ECO:0000313" key="2">
    <source>
        <dbReference type="EMBL" id="GAU46254.1"/>
    </source>
</evidence>
<reference evidence="3" key="1">
    <citation type="journal article" date="2017" name="Front. Plant Sci.">
        <title>Climate Clever Clovers: New Paradigm to Reduce the Environmental Footprint of Ruminants by Breeding Low Methanogenic Forages Utilizing Haplotype Variation.</title>
        <authorList>
            <person name="Kaur P."/>
            <person name="Appels R."/>
            <person name="Bayer P.E."/>
            <person name="Keeble-Gagnere G."/>
            <person name="Wang J."/>
            <person name="Hirakawa H."/>
            <person name="Shirasawa K."/>
            <person name="Vercoe P."/>
            <person name="Stefanova K."/>
            <person name="Durmic Z."/>
            <person name="Nichols P."/>
            <person name="Revell C."/>
            <person name="Isobe S.N."/>
            <person name="Edwards D."/>
            <person name="Erskine W."/>
        </authorList>
    </citation>
    <scope>NUCLEOTIDE SEQUENCE [LARGE SCALE GENOMIC DNA]</scope>
    <source>
        <strain evidence="3">cv. Daliak</strain>
    </source>
</reference>
<keyword evidence="1" id="KW-0812">Transmembrane</keyword>
<dbReference type="AlphaFoldDB" id="A0A2Z6NPM1"/>
<name>A0A2Z6NPM1_TRISU</name>
<accession>A0A2Z6NPM1</accession>
<keyword evidence="1" id="KW-1133">Transmembrane helix</keyword>
<keyword evidence="1" id="KW-0472">Membrane</keyword>
<feature type="transmembrane region" description="Helical" evidence="1">
    <location>
        <begin position="7"/>
        <end position="26"/>
    </location>
</feature>
<dbReference type="Proteomes" id="UP000242715">
    <property type="component" value="Unassembled WGS sequence"/>
</dbReference>